<dbReference type="GO" id="GO:0072487">
    <property type="term" value="C:MSL complex"/>
    <property type="evidence" value="ECO:0007669"/>
    <property type="project" value="InterPro"/>
</dbReference>
<feature type="coiled-coil region" evidence="1">
    <location>
        <begin position="46"/>
        <end position="80"/>
    </location>
</feature>
<dbReference type="Pfam" id="PF15275">
    <property type="entry name" value="PEHE"/>
    <property type="match status" value="1"/>
</dbReference>
<sequence>MESESQVSSSVFTIDETLPHNIPQSPTSCSDSQNIRRILLLHLNLIHDQQEKLLNQERELSTLQQEKSLLQCKLQRIQRRLSKFTSDSQKDNLSTFHPVPASTTLKSVTSLPVTNHSLELKRISRKKLNSSGTAADLELRTLIPYLSYSITNCSIGGKASNSIPHSSLPEPQLELPSFIAYNIPQFDGSENFSNENLSDATFLKRHKKLEEIEKRRKRWDLQRFRQLHKIVDLQKKETNLKHLDRKNRRLYLNSESPTLFNYNTFQLEKIEVADTVPIFAFGRPLPAILPKPFEFNIL</sequence>
<dbReference type="PROSITE" id="PS52052">
    <property type="entry name" value="PEHE"/>
    <property type="match status" value="1"/>
</dbReference>
<evidence type="ECO:0000256" key="1">
    <source>
        <dbReference type="SAM" id="Coils"/>
    </source>
</evidence>
<gene>
    <name evidence="3" type="ORF">LOD99_1750</name>
</gene>
<dbReference type="AlphaFoldDB" id="A0AAV7K4C1"/>
<evidence type="ECO:0000259" key="2">
    <source>
        <dbReference type="PROSITE" id="PS52052"/>
    </source>
</evidence>
<dbReference type="InterPro" id="IPR026711">
    <property type="entry name" value="Msl-1"/>
</dbReference>
<keyword evidence="4" id="KW-1185">Reference proteome</keyword>
<dbReference type="Proteomes" id="UP001165289">
    <property type="component" value="Unassembled WGS sequence"/>
</dbReference>
<feature type="domain" description="PEHE" evidence="2">
    <location>
        <begin position="172"/>
        <end position="298"/>
    </location>
</feature>
<dbReference type="Gene3D" id="1.20.5.170">
    <property type="match status" value="1"/>
</dbReference>
<dbReference type="GO" id="GO:0003682">
    <property type="term" value="F:chromatin binding"/>
    <property type="evidence" value="ECO:0007669"/>
    <property type="project" value="TreeGrafter"/>
</dbReference>
<dbReference type="PANTHER" id="PTHR21656:SF2">
    <property type="entry name" value="MALE-SPECIFIC LETHAL 1 HOMOLOG"/>
    <property type="match status" value="1"/>
</dbReference>
<proteinExistence type="predicted"/>
<name>A0AAV7K4C1_9METZ</name>
<reference evidence="3 4" key="1">
    <citation type="journal article" date="2023" name="BMC Biol.">
        <title>The compact genome of the sponge Oopsacas minuta (Hexactinellida) is lacking key metazoan core genes.</title>
        <authorList>
            <person name="Santini S."/>
            <person name="Schenkelaars Q."/>
            <person name="Jourda C."/>
            <person name="Duchesne M."/>
            <person name="Belahbib H."/>
            <person name="Rocher C."/>
            <person name="Selva M."/>
            <person name="Riesgo A."/>
            <person name="Vervoort M."/>
            <person name="Leys S.P."/>
            <person name="Kodjabachian L."/>
            <person name="Le Bivic A."/>
            <person name="Borchiellini C."/>
            <person name="Claverie J.M."/>
            <person name="Renard E."/>
        </authorList>
    </citation>
    <scope>NUCLEOTIDE SEQUENCE [LARGE SCALE GENOMIC DNA]</scope>
    <source>
        <strain evidence="3">SPO-2</strain>
    </source>
</reference>
<evidence type="ECO:0000313" key="3">
    <source>
        <dbReference type="EMBL" id="KAI6656016.1"/>
    </source>
</evidence>
<dbReference type="SMART" id="SM01300">
    <property type="entry name" value="PEHE"/>
    <property type="match status" value="1"/>
</dbReference>
<dbReference type="EMBL" id="JAKMXF010000166">
    <property type="protein sequence ID" value="KAI6656016.1"/>
    <property type="molecule type" value="Genomic_DNA"/>
</dbReference>
<protein>
    <recommendedName>
        <fullName evidence="2">PEHE domain-containing protein</fullName>
    </recommendedName>
</protein>
<comment type="caution">
    <text evidence="3">The sequence shown here is derived from an EMBL/GenBank/DDBJ whole genome shotgun (WGS) entry which is preliminary data.</text>
</comment>
<evidence type="ECO:0000313" key="4">
    <source>
        <dbReference type="Proteomes" id="UP001165289"/>
    </source>
</evidence>
<keyword evidence="1" id="KW-0175">Coiled coil</keyword>
<accession>A0AAV7K4C1</accession>
<dbReference type="Gene3D" id="6.10.250.2000">
    <property type="match status" value="1"/>
</dbReference>
<dbReference type="PANTHER" id="PTHR21656">
    <property type="entry name" value="MALE-SPECIFIC LETHAL-1 PROTEIN"/>
    <property type="match status" value="1"/>
</dbReference>
<dbReference type="InterPro" id="IPR029332">
    <property type="entry name" value="PEHE_dom"/>
</dbReference>
<organism evidence="3 4">
    <name type="scientific">Oopsacas minuta</name>
    <dbReference type="NCBI Taxonomy" id="111878"/>
    <lineage>
        <taxon>Eukaryota</taxon>
        <taxon>Metazoa</taxon>
        <taxon>Porifera</taxon>
        <taxon>Hexactinellida</taxon>
        <taxon>Hexasterophora</taxon>
        <taxon>Lyssacinosida</taxon>
        <taxon>Leucopsacidae</taxon>
        <taxon>Oopsacas</taxon>
    </lineage>
</organism>